<evidence type="ECO:0000256" key="5">
    <source>
        <dbReference type="SAM" id="MobiDB-lite"/>
    </source>
</evidence>
<organism evidence="7">
    <name type="scientific">hydrothermal vent metagenome</name>
    <dbReference type="NCBI Taxonomy" id="652676"/>
    <lineage>
        <taxon>unclassified sequences</taxon>
        <taxon>metagenomes</taxon>
        <taxon>ecological metagenomes</taxon>
    </lineage>
</organism>
<accession>A0A3B0TJS8</accession>
<evidence type="ECO:0000259" key="6">
    <source>
        <dbReference type="Pfam" id="PF07980"/>
    </source>
</evidence>
<sequence length="434" mass="46955">MKNITKSITIAMTVIFIASCDTVYLDPNSTLEPDVVESTDNLIKLINGVQQRWSTDRSGIVYNYTHISGLNTGELRLLNPGNLAENEIILGGNDVNGGNGILNSMWTNTMLCRKEATTVINSSDGATEDAAISNSLKAYGLFYRALSHGTVIQVFESIPIEIIEDAQFVDRAGVLQNAIADLVEAKGYIDSGLSSSVTSGVFSSVDLGNSVNALLARFYLMNGDYNAAITAANAVDLSVKSTWAYTDAFPNPLAFLFGSQNVTQAKNTDFGLPANLLPDPNDSRITFYTNIPDAADPANVQLLGFWTSNLDEVPVYLPGEMLLIKAEAYARNNDLANAVTELDAVLTKMANADAFGVGAGLPAYSGAMDQNSILDEVYKNRRIELYLSGLGLEDTRRFERPSSTEAGAERNRDFYPYPNAERDNNTNTPTNPSS</sequence>
<evidence type="ECO:0000313" key="7">
    <source>
        <dbReference type="EMBL" id="VAW12409.1"/>
    </source>
</evidence>
<keyword evidence="3" id="KW-0472">Membrane</keyword>
<keyword evidence="7" id="KW-0449">Lipoprotein</keyword>
<dbReference type="EMBL" id="UOEL01000088">
    <property type="protein sequence ID" value="VAW12409.1"/>
    <property type="molecule type" value="Genomic_DNA"/>
</dbReference>
<evidence type="ECO:0000256" key="1">
    <source>
        <dbReference type="ARBA" id="ARBA00004442"/>
    </source>
</evidence>
<dbReference type="InterPro" id="IPR012944">
    <property type="entry name" value="SusD_RagB_dom"/>
</dbReference>
<proteinExistence type="predicted"/>
<feature type="compositionally biased region" description="Low complexity" evidence="5">
    <location>
        <begin position="425"/>
        <end position="434"/>
    </location>
</feature>
<evidence type="ECO:0000256" key="2">
    <source>
        <dbReference type="ARBA" id="ARBA00022729"/>
    </source>
</evidence>
<feature type="domain" description="RagB/SusD" evidence="6">
    <location>
        <begin position="319"/>
        <end position="419"/>
    </location>
</feature>
<evidence type="ECO:0000256" key="4">
    <source>
        <dbReference type="ARBA" id="ARBA00023237"/>
    </source>
</evidence>
<protein>
    <submittedName>
        <fullName evidence="7">Cell surface glycan-binding lipoprotein, utilization system for glycans and polysaccharides (PUL), SusD family</fullName>
    </submittedName>
</protein>
<name>A0A3B0TJS8_9ZZZZ</name>
<dbReference type="PROSITE" id="PS51257">
    <property type="entry name" value="PROKAR_LIPOPROTEIN"/>
    <property type="match status" value="1"/>
</dbReference>
<evidence type="ECO:0000256" key="3">
    <source>
        <dbReference type="ARBA" id="ARBA00023136"/>
    </source>
</evidence>
<reference evidence="7" key="1">
    <citation type="submission" date="2018-06" db="EMBL/GenBank/DDBJ databases">
        <authorList>
            <person name="Zhirakovskaya E."/>
        </authorList>
    </citation>
    <scope>NUCLEOTIDE SEQUENCE</scope>
</reference>
<keyword evidence="2" id="KW-0732">Signal</keyword>
<keyword evidence="4" id="KW-0998">Cell outer membrane</keyword>
<comment type="subcellular location">
    <subcellularLocation>
        <location evidence="1">Cell outer membrane</location>
    </subcellularLocation>
</comment>
<dbReference type="SUPFAM" id="SSF48452">
    <property type="entry name" value="TPR-like"/>
    <property type="match status" value="1"/>
</dbReference>
<dbReference type="Pfam" id="PF07980">
    <property type="entry name" value="SusD_RagB"/>
    <property type="match status" value="1"/>
</dbReference>
<feature type="region of interest" description="Disordered" evidence="5">
    <location>
        <begin position="398"/>
        <end position="434"/>
    </location>
</feature>
<feature type="compositionally biased region" description="Basic and acidic residues" evidence="5">
    <location>
        <begin position="398"/>
        <end position="413"/>
    </location>
</feature>
<dbReference type="AlphaFoldDB" id="A0A3B0TJS8"/>
<dbReference type="GO" id="GO:0009279">
    <property type="term" value="C:cell outer membrane"/>
    <property type="evidence" value="ECO:0007669"/>
    <property type="project" value="UniProtKB-SubCell"/>
</dbReference>
<dbReference type="InterPro" id="IPR011990">
    <property type="entry name" value="TPR-like_helical_dom_sf"/>
</dbReference>
<gene>
    <name evidence="7" type="ORF">MNBD_BACTEROID03-2700</name>
</gene>
<dbReference type="Gene3D" id="1.25.40.390">
    <property type="match status" value="1"/>
</dbReference>